<dbReference type="AlphaFoldDB" id="A0A917E372"/>
<dbReference type="EMBL" id="BMIQ01000002">
    <property type="protein sequence ID" value="GGD96289.1"/>
    <property type="molecule type" value="Genomic_DNA"/>
</dbReference>
<keyword evidence="5" id="KW-1185">Reference proteome</keyword>
<evidence type="ECO:0000313" key="5">
    <source>
        <dbReference type="Proteomes" id="UP000644699"/>
    </source>
</evidence>
<dbReference type="PANTHER" id="PTHR45138">
    <property type="entry name" value="REGULATORY COMPONENTS OF SENSORY TRANSDUCTION SYSTEM"/>
    <property type="match status" value="1"/>
</dbReference>
<dbReference type="CDD" id="cd01949">
    <property type="entry name" value="GGDEF"/>
    <property type="match status" value="1"/>
</dbReference>
<dbReference type="EC" id="2.7.7.65" evidence="1"/>
<dbReference type="Proteomes" id="UP000644699">
    <property type="component" value="Unassembled WGS sequence"/>
</dbReference>
<dbReference type="NCBIfam" id="TIGR00254">
    <property type="entry name" value="GGDEF"/>
    <property type="match status" value="1"/>
</dbReference>
<protein>
    <recommendedName>
        <fullName evidence="1">diguanylate cyclase</fullName>
        <ecNumber evidence="1">2.7.7.65</ecNumber>
    </recommendedName>
</protein>
<dbReference type="SMART" id="SM00267">
    <property type="entry name" value="GGDEF"/>
    <property type="match status" value="1"/>
</dbReference>
<dbReference type="Pfam" id="PF00990">
    <property type="entry name" value="GGDEF"/>
    <property type="match status" value="1"/>
</dbReference>
<dbReference type="RefSeq" id="WP_244639361.1">
    <property type="nucleotide sequence ID" value="NZ_BMIQ01000002.1"/>
</dbReference>
<reference evidence="4" key="1">
    <citation type="journal article" date="2014" name="Int. J. Syst. Evol. Microbiol.">
        <title>Complete genome sequence of Corynebacterium casei LMG S-19264T (=DSM 44701T), isolated from a smear-ripened cheese.</title>
        <authorList>
            <consortium name="US DOE Joint Genome Institute (JGI-PGF)"/>
            <person name="Walter F."/>
            <person name="Albersmeier A."/>
            <person name="Kalinowski J."/>
            <person name="Ruckert C."/>
        </authorList>
    </citation>
    <scope>NUCLEOTIDE SEQUENCE</scope>
    <source>
        <strain evidence="4">CGMCC 1.15367</strain>
    </source>
</reference>
<dbReference type="SUPFAM" id="SSF55785">
    <property type="entry name" value="PYP-like sensor domain (PAS domain)"/>
    <property type="match status" value="1"/>
</dbReference>
<dbReference type="InterPro" id="IPR000014">
    <property type="entry name" value="PAS"/>
</dbReference>
<dbReference type="PROSITE" id="PS50887">
    <property type="entry name" value="GGDEF"/>
    <property type="match status" value="1"/>
</dbReference>
<dbReference type="InterPro" id="IPR050469">
    <property type="entry name" value="Diguanylate_Cyclase"/>
</dbReference>
<feature type="domain" description="GGDEF" evidence="3">
    <location>
        <begin position="347"/>
        <end position="482"/>
    </location>
</feature>
<sequence>MDADMFEIAPIPLWLEDWSGVRRLLREWGVADEGGDPRAVLRADPARARACAEAIRILKVNAETLALFEARDLTHLTENLGLVFQGEMLDNLIEEIGQLAEGSGRFVSSGINHTLSGRRLDMQIRGRLLDGAAADWHRLLVATEDVTAREAARRDLAESERHARGLFEHSPVSLWVEDFSSIRALIEDVRQSGVSDFPTFLEVHPEFVTRCLAEIHVLDVNRQTLQIFGAADKAMLLAHTGDIFRDKMREAFREQLIDLWNGKLFQSREVLNYSLAGEELHFVMQFSVLPGHETDWARVQVALTDITARKKAEAYLEYLGKHDVLTKLYNRSFFVDELNRLERRAPPLLTVIVADLDGLKEINDEGGHAAGDAILRRAGEVIAEAAPRPAVAARIGGDEFALLLPGTGEAEAAGLIQAIGELVEINNQFYPGDRLRLSLGAATRRPGERLEEAVRRADEAMYAAKRAYYAETGIDRRGRAPSGA</sequence>
<organism evidence="4 5">
    <name type="scientific">Aureimonas endophytica</name>
    <dbReference type="NCBI Taxonomy" id="2027858"/>
    <lineage>
        <taxon>Bacteria</taxon>
        <taxon>Pseudomonadati</taxon>
        <taxon>Pseudomonadota</taxon>
        <taxon>Alphaproteobacteria</taxon>
        <taxon>Hyphomicrobiales</taxon>
        <taxon>Aurantimonadaceae</taxon>
        <taxon>Aureimonas</taxon>
    </lineage>
</organism>
<reference evidence="4" key="2">
    <citation type="submission" date="2020-09" db="EMBL/GenBank/DDBJ databases">
        <authorList>
            <person name="Sun Q."/>
            <person name="Zhou Y."/>
        </authorList>
    </citation>
    <scope>NUCLEOTIDE SEQUENCE</scope>
    <source>
        <strain evidence="4">CGMCC 1.15367</strain>
    </source>
</reference>
<dbReference type="InterPro" id="IPR043128">
    <property type="entry name" value="Rev_trsase/Diguanyl_cyclase"/>
</dbReference>
<evidence type="ECO:0000259" key="3">
    <source>
        <dbReference type="PROSITE" id="PS50887"/>
    </source>
</evidence>
<gene>
    <name evidence="4" type="ORF">GCM10011390_13820</name>
</gene>
<name>A0A917E372_9HYPH</name>
<dbReference type="Gene3D" id="3.30.450.20">
    <property type="entry name" value="PAS domain"/>
    <property type="match status" value="1"/>
</dbReference>
<dbReference type="GO" id="GO:0052621">
    <property type="term" value="F:diguanylate cyclase activity"/>
    <property type="evidence" value="ECO:0007669"/>
    <property type="project" value="UniProtKB-EC"/>
</dbReference>
<dbReference type="InterPro" id="IPR000160">
    <property type="entry name" value="GGDEF_dom"/>
</dbReference>
<evidence type="ECO:0000256" key="2">
    <source>
        <dbReference type="ARBA" id="ARBA00034247"/>
    </source>
</evidence>
<comment type="caution">
    <text evidence="4">The sequence shown here is derived from an EMBL/GenBank/DDBJ whole genome shotgun (WGS) entry which is preliminary data.</text>
</comment>
<dbReference type="PANTHER" id="PTHR45138:SF9">
    <property type="entry name" value="DIGUANYLATE CYCLASE DGCM-RELATED"/>
    <property type="match status" value="1"/>
</dbReference>
<dbReference type="SUPFAM" id="SSF55073">
    <property type="entry name" value="Nucleotide cyclase"/>
    <property type="match status" value="1"/>
</dbReference>
<accession>A0A917E372</accession>
<dbReference type="InterPro" id="IPR029787">
    <property type="entry name" value="Nucleotide_cyclase"/>
</dbReference>
<proteinExistence type="predicted"/>
<evidence type="ECO:0000256" key="1">
    <source>
        <dbReference type="ARBA" id="ARBA00012528"/>
    </source>
</evidence>
<dbReference type="Gene3D" id="3.30.70.270">
    <property type="match status" value="1"/>
</dbReference>
<dbReference type="CDD" id="cd00130">
    <property type="entry name" value="PAS"/>
    <property type="match status" value="1"/>
</dbReference>
<evidence type="ECO:0000313" key="4">
    <source>
        <dbReference type="EMBL" id="GGD96289.1"/>
    </source>
</evidence>
<comment type="catalytic activity">
    <reaction evidence="2">
        <text>2 GTP = 3',3'-c-di-GMP + 2 diphosphate</text>
        <dbReference type="Rhea" id="RHEA:24898"/>
        <dbReference type="ChEBI" id="CHEBI:33019"/>
        <dbReference type="ChEBI" id="CHEBI:37565"/>
        <dbReference type="ChEBI" id="CHEBI:58805"/>
        <dbReference type="EC" id="2.7.7.65"/>
    </reaction>
</comment>
<dbReference type="InterPro" id="IPR035965">
    <property type="entry name" value="PAS-like_dom_sf"/>
</dbReference>